<dbReference type="Pfam" id="PF00644">
    <property type="entry name" value="PARP"/>
    <property type="match status" value="1"/>
</dbReference>
<evidence type="ECO:0000256" key="2">
    <source>
        <dbReference type="SAM" id="MobiDB-lite"/>
    </source>
</evidence>
<dbReference type="PROSITE" id="PS51059">
    <property type="entry name" value="PARP_CATALYTIC"/>
    <property type="match status" value="1"/>
</dbReference>
<dbReference type="GO" id="GO:1990404">
    <property type="term" value="F:NAD+-protein mono-ADP-ribosyltransferase activity"/>
    <property type="evidence" value="ECO:0007669"/>
    <property type="project" value="TreeGrafter"/>
</dbReference>
<feature type="non-terminal residue" evidence="4">
    <location>
        <position position="194"/>
    </location>
</feature>
<dbReference type="GO" id="GO:0003950">
    <property type="term" value="F:NAD+ poly-ADP-ribosyltransferase activity"/>
    <property type="evidence" value="ECO:0007669"/>
    <property type="project" value="UniProtKB-UniRule"/>
</dbReference>
<keyword evidence="1" id="KW-0808">Transferase</keyword>
<keyword evidence="1" id="KW-0328">Glycosyltransferase</keyword>
<dbReference type="SUPFAM" id="SSF56399">
    <property type="entry name" value="ADP-ribosylation"/>
    <property type="match status" value="1"/>
</dbReference>
<dbReference type="AlphaFoldDB" id="A0AAV2HBM5"/>
<feature type="non-terminal residue" evidence="4">
    <location>
        <position position="1"/>
    </location>
</feature>
<keyword evidence="5" id="KW-1185">Reference proteome</keyword>
<sequence length="194" mass="22087">TIVRIHRVQNPMLWAYFVLKRRQMAQDLKGLDPDEKRLFHGTYRDNLEAIVRRGFDVRIGQKHGKMYGEGTYFTREARYAHSFTDCGGDRISSRWKNGPPAWTPLFIPYPSPEVLLMQQPPADPDPPLSGPASPSANSECQMPCVFPPLFQIGTSDVGHVFNRLAHPRSHFVISSRVLVGRYTQGHPDLRRPPP</sequence>
<comment type="caution">
    <text evidence="4">The sequence shown here is derived from an EMBL/GenBank/DDBJ whole genome shotgun (WGS) entry which is preliminary data.</text>
</comment>
<dbReference type="InterPro" id="IPR012317">
    <property type="entry name" value="Poly(ADP-ribose)pol_cat_dom"/>
</dbReference>
<keyword evidence="1" id="KW-0520">NAD</keyword>
<evidence type="ECO:0000256" key="1">
    <source>
        <dbReference type="RuleBase" id="RU362114"/>
    </source>
</evidence>
<dbReference type="PANTHER" id="PTHR45740:SF2">
    <property type="entry name" value="POLY [ADP-RIBOSE] POLYMERASE"/>
    <property type="match status" value="1"/>
</dbReference>
<dbReference type="PANTHER" id="PTHR45740">
    <property type="entry name" value="POLY [ADP-RIBOSE] POLYMERASE"/>
    <property type="match status" value="1"/>
</dbReference>
<accession>A0AAV2HBM5</accession>
<dbReference type="Proteomes" id="UP001497497">
    <property type="component" value="Unassembled WGS sequence"/>
</dbReference>
<reference evidence="4 5" key="1">
    <citation type="submission" date="2024-04" db="EMBL/GenBank/DDBJ databases">
        <authorList>
            <consortium name="Genoscope - CEA"/>
            <person name="William W."/>
        </authorList>
    </citation>
    <scope>NUCLEOTIDE SEQUENCE [LARGE SCALE GENOMIC DNA]</scope>
</reference>
<dbReference type="EC" id="2.4.2.-" evidence="1"/>
<evidence type="ECO:0000313" key="5">
    <source>
        <dbReference type="Proteomes" id="UP001497497"/>
    </source>
</evidence>
<feature type="region of interest" description="Disordered" evidence="2">
    <location>
        <begin position="118"/>
        <end position="137"/>
    </location>
</feature>
<proteinExistence type="predicted"/>
<name>A0AAV2HBM5_LYMST</name>
<dbReference type="InterPro" id="IPR051712">
    <property type="entry name" value="ARTD-AVP"/>
</dbReference>
<dbReference type="Gene3D" id="3.90.228.10">
    <property type="match status" value="1"/>
</dbReference>
<organism evidence="4 5">
    <name type="scientific">Lymnaea stagnalis</name>
    <name type="common">Great pond snail</name>
    <name type="synonym">Helix stagnalis</name>
    <dbReference type="NCBI Taxonomy" id="6523"/>
    <lineage>
        <taxon>Eukaryota</taxon>
        <taxon>Metazoa</taxon>
        <taxon>Spiralia</taxon>
        <taxon>Lophotrochozoa</taxon>
        <taxon>Mollusca</taxon>
        <taxon>Gastropoda</taxon>
        <taxon>Heterobranchia</taxon>
        <taxon>Euthyneura</taxon>
        <taxon>Panpulmonata</taxon>
        <taxon>Hygrophila</taxon>
        <taxon>Lymnaeoidea</taxon>
        <taxon>Lymnaeidae</taxon>
        <taxon>Lymnaea</taxon>
    </lineage>
</organism>
<dbReference type="GO" id="GO:0005634">
    <property type="term" value="C:nucleus"/>
    <property type="evidence" value="ECO:0007669"/>
    <property type="project" value="TreeGrafter"/>
</dbReference>
<protein>
    <recommendedName>
        <fullName evidence="1">Poly [ADP-ribose] polymerase</fullName>
        <shortName evidence="1">PARP</shortName>
        <ecNumber evidence="1">2.4.2.-</ecNumber>
    </recommendedName>
</protein>
<evidence type="ECO:0000259" key="3">
    <source>
        <dbReference type="PROSITE" id="PS51059"/>
    </source>
</evidence>
<dbReference type="EMBL" id="CAXITT010000073">
    <property type="protein sequence ID" value="CAL1530663.1"/>
    <property type="molecule type" value="Genomic_DNA"/>
</dbReference>
<gene>
    <name evidence="4" type="ORF">GSLYS_00004788001</name>
</gene>
<evidence type="ECO:0000313" key="4">
    <source>
        <dbReference type="EMBL" id="CAL1530663.1"/>
    </source>
</evidence>
<feature type="domain" description="PARP catalytic" evidence="3">
    <location>
        <begin position="1"/>
        <end position="194"/>
    </location>
</feature>